<feature type="transmembrane region" description="Helical" evidence="1">
    <location>
        <begin position="36"/>
        <end position="54"/>
    </location>
</feature>
<reference evidence="2 3" key="1">
    <citation type="submission" date="2024-11" db="EMBL/GenBank/DDBJ databases">
        <authorList>
            <person name="Heng Y.C."/>
            <person name="Lim A.C.H."/>
            <person name="Lee J.K.Y."/>
            <person name="Kittelmann S."/>
        </authorList>
    </citation>
    <scope>NUCLEOTIDE SEQUENCE [LARGE SCALE GENOMIC DNA]</scope>
    <source>
        <strain evidence="2 3">WILCCON 0269</strain>
    </source>
</reference>
<keyword evidence="1" id="KW-0812">Transmembrane</keyword>
<keyword evidence="3" id="KW-1185">Reference proteome</keyword>
<evidence type="ECO:0000256" key="1">
    <source>
        <dbReference type="SAM" id="Phobius"/>
    </source>
</evidence>
<dbReference type="Proteomes" id="UP001623660">
    <property type="component" value="Unassembled WGS sequence"/>
</dbReference>
<evidence type="ECO:0000313" key="2">
    <source>
        <dbReference type="EMBL" id="MFL0198620.1"/>
    </source>
</evidence>
<comment type="caution">
    <text evidence="2">The sequence shown here is derived from an EMBL/GenBank/DDBJ whole genome shotgun (WGS) entry which is preliminary data.</text>
</comment>
<accession>A0ABW8SRL3</accession>
<feature type="transmembrane region" description="Helical" evidence="1">
    <location>
        <begin position="6"/>
        <end position="29"/>
    </location>
</feature>
<proteinExistence type="predicted"/>
<evidence type="ECO:0000313" key="3">
    <source>
        <dbReference type="Proteomes" id="UP001623660"/>
    </source>
</evidence>
<name>A0ABW8SRL3_9CLOT</name>
<dbReference type="RefSeq" id="WP_406794728.1">
    <property type="nucleotide sequence ID" value="NZ_JBJHZX010000073.1"/>
</dbReference>
<sequence length="85" mass="9748">MKNEYLIMKVMSDICLIATIILAICFFIVHIESKKLLPIVFINLLICQILNYMQNRTSSEYTKYDGIKIFLSCVLFLGIAAIVIL</sequence>
<keyword evidence="1" id="KW-1133">Transmembrane helix</keyword>
<keyword evidence="1" id="KW-0472">Membrane</keyword>
<gene>
    <name evidence="2" type="ORF">ACJDU8_24135</name>
</gene>
<organism evidence="2 3">
    <name type="scientific">Candidatus Clostridium eludens</name>
    <dbReference type="NCBI Taxonomy" id="3381663"/>
    <lineage>
        <taxon>Bacteria</taxon>
        <taxon>Bacillati</taxon>
        <taxon>Bacillota</taxon>
        <taxon>Clostridia</taxon>
        <taxon>Eubacteriales</taxon>
        <taxon>Clostridiaceae</taxon>
        <taxon>Clostridium</taxon>
    </lineage>
</organism>
<protein>
    <submittedName>
        <fullName evidence="2">Uncharacterized protein</fullName>
    </submittedName>
</protein>
<feature type="transmembrane region" description="Helical" evidence="1">
    <location>
        <begin position="66"/>
        <end position="84"/>
    </location>
</feature>
<dbReference type="EMBL" id="JBJHZX010000073">
    <property type="protein sequence ID" value="MFL0198620.1"/>
    <property type="molecule type" value="Genomic_DNA"/>
</dbReference>